<organism evidence="2 3">
    <name type="scientific">Dyadobacter jiangsuensis</name>
    <dbReference type="NCBI Taxonomy" id="1591085"/>
    <lineage>
        <taxon>Bacteria</taxon>
        <taxon>Pseudomonadati</taxon>
        <taxon>Bacteroidota</taxon>
        <taxon>Cytophagia</taxon>
        <taxon>Cytophagales</taxon>
        <taxon>Spirosomataceae</taxon>
        <taxon>Dyadobacter</taxon>
    </lineage>
</organism>
<proteinExistence type="predicted"/>
<dbReference type="RefSeq" id="WP_106596336.1">
    <property type="nucleotide sequence ID" value="NZ_PYAS01000007.1"/>
</dbReference>
<gene>
    <name evidence="2" type="ORF">CLV60_107111</name>
</gene>
<dbReference type="OrthoDB" id="965539at2"/>
<reference evidence="2 3" key="1">
    <citation type="submission" date="2018-03" db="EMBL/GenBank/DDBJ databases">
        <title>Genomic Encyclopedia of Archaeal and Bacterial Type Strains, Phase II (KMG-II): from individual species to whole genera.</title>
        <authorList>
            <person name="Goeker M."/>
        </authorList>
    </citation>
    <scope>NUCLEOTIDE SEQUENCE [LARGE SCALE GENOMIC DNA]</scope>
    <source>
        <strain evidence="2 3">DSM 29057</strain>
    </source>
</reference>
<evidence type="ECO:0000313" key="2">
    <source>
        <dbReference type="EMBL" id="PSL27846.1"/>
    </source>
</evidence>
<name>A0A2P8G1M0_9BACT</name>
<sequence>MKSNPIHIQCTRPFLLLAILSFFALALSCTNHTHKNDPKPQEKVFPEIHTGPATFHVLGGVIETFDVNFEKFGNIAVEEFGVVYAFLPATTSVDLVVDGPYPVAKFKGTAKLGSNTETFKIGFPTNMHALSYRAYVKVKDGEVRYADNSFTKTY</sequence>
<dbReference type="EMBL" id="PYAS01000007">
    <property type="protein sequence ID" value="PSL27846.1"/>
    <property type="molecule type" value="Genomic_DNA"/>
</dbReference>
<accession>A0A2P8G1M0</accession>
<dbReference type="AlphaFoldDB" id="A0A2P8G1M0"/>
<protein>
    <recommendedName>
        <fullName evidence="4">Lipoprotein</fullName>
    </recommendedName>
</protein>
<evidence type="ECO:0008006" key="4">
    <source>
        <dbReference type="Google" id="ProtNLM"/>
    </source>
</evidence>
<keyword evidence="1" id="KW-0732">Signal</keyword>
<comment type="caution">
    <text evidence="2">The sequence shown here is derived from an EMBL/GenBank/DDBJ whole genome shotgun (WGS) entry which is preliminary data.</text>
</comment>
<dbReference type="Proteomes" id="UP000241964">
    <property type="component" value="Unassembled WGS sequence"/>
</dbReference>
<dbReference type="PROSITE" id="PS51257">
    <property type="entry name" value="PROKAR_LIPOPROTEIN"/>
    <property type="match status" value="1"/>
</dbReference>
<feature type="chain" id="PRO_5015147045" description="Lipoprotein" evidence="1">
    <location>
        <begin position="27"/>
        <end position="154"/>
    </location>
</feature>
<evidence type="ECO:0000256" key="1">
    <source>
        <dbReference type="SAM" id="SignalP"/>
    </source>
</evidence>
<feature type="signal peptide" evidence="1">
    <location>
        <begin position="1"/>
        <end position="26"/>
    </location>
</feature>
<keyword evidence="3" id="KW-1185">Reference proteome</keyword>
<evidence type="ECO:0000313" key="3">
    <source>
        <dbReference type="Proteomes" id="UP000241964"/>
    </source>
</evidence>